<sequence>MTRLSKKCDDTFIPYYDIKFIRKINEGNSSIIELAEHKGIYLVANAGIFVDKLFPSIFAVKAPKKDKRKKIIIEEIRKHNYFYCKNVINIRGLTESPNEIRCLIMDYVENGNLHEYLSKKKPKWEEKLKMSIDIAKGLLECHDHDIVHLNINSENILVDKHLELKIAGFGFNKNVEFSNEETVRWAAPEYISEHQNMDEKMLKLSDIYSCGLVIWEIAVNGIKPFDNMKSDTIKDAKASGDIKNLIEVLKDKDTPGKLKKLIIECCDSNPAKRPTLAENKPLDVIEKWHEILGEELPLIRSQNYNKLGKIILSPKLSFSEIRRNVAAVLPYILQKVKMWGVDILKAENFDNLNYCEENDESSDDESNGVNKRIIKKNTLSRFDCIAALFASAECTVVQDIFQTMSQFPIALPVLIPELDKEKMYKVMLPLFTGAVIKWKTNNGTIVENHLFKDSFKMIVTVRVGTNRIGKSTIINQLLNSKYMFTSCSEPGAEYGTPHMINGSIEFVWLTEETCGDALWNIVYKNHYEKGGKDIILLVNLHGDALDYSDQIKFLKQFPSCFLVYLMPECDQNQKNKIEALINPKKIIYNYVDPGNSENIDIKKYTINTSSLGKNRTLKKLCRIFKEVLTIDFGLPIHTNNELKLGKTLEFAENTESFESRNIVKFIKNKTCSYIKLNVMQLQKKQFKAISDCLQFWQQTIELQELIQRFVSILALPINVKRRALAHFEKEISKLSMEESFKHRNNAILKRNELSCANIIDTKHEKIKEIRKEIAKLWEEVDNTSL</sequence>
<evidence type="ECO:0000313" key="2">
    <source>
        <dbReference type="EMBL" id="CAG8791061.1"/>
    </source>
</evidence>
<dbReference type="InterPro" id="IPR000719">
    <property type="entry name" value="Prot_kinase_dom"/>
</dbReference>
<dbReference type="PANTHER" id="PTHR44329">
    <property type="entry name" value="SERINE/THREONINE-PROTEIN KINASE TNNI3K-RELATED"/>
    <property type="match status" value="1"/>
</dbReference>
<reference evidence="2 3" key="1">
    <citation type="submission" date="2021-06" db="EMBL/GenBank/DDBJ databases">
        <authorList>
            <person name="Kallberg Y."/>
            <person name="Tangrot J."/>
            <person name="Rosling A."/>
        </authorList>
    </citation>
    <scope>NUCLEOTIDE SEQUENCE [LARGE SCALE GENOMIC DNA]</scope>
    <source>
        <strain evidence="2 3">120-4 pot B 10/14</strain>
    </source>
</reference>
<feature type="non-terminal residue" evidence="2">
    <location>
        <position position="785"/>
    </location>
</feature>
<name>A0ABN7VRC5_GIGMA</name>
<organism evidence="2 3">
    <name type="scientific">Gigaspora margarita</name>
    <dbReference type="NCBI Taxonomy" id="4874"/>
    <lineage>
        <taxon>Eukaryota</taxon>
        <taxon>Fungi</taxon>
        <taxon>Fungi incertae sedis</taxon>
        <taxon>Mucoromycota</taxon>
        <taxon>Glomeromycotina</taxon>
        <taxon>Glomeromycetes</taxon>
        <taxon>Diversisporales</taxon>
        <taxon>Gigasporaceae</taxon>
        <taxon>Gigaspora</taxon>
    </lineage>
</organism>
<dbReference type="EMBL" id="CAJVQB010019410">
    <property type="protein sequence ID" value="CAG8791061.1"/>
    <property type="molecule type" value="Genomic_DNA"/>
</dbReference>
<dbReference type="SUPFAM" id="SSF56112">
    <property type="entry name" value="Protein kinase-like (PK-like)"/>
    <property type="match status" value="1"/>
</dbReference>
<evidence type="ECO:0000259" key="1">
    <source>
        <dbReference type="PROSITE" id="PS50011"/>
    </source>
</evidence>
<protein>
    <submittedName>
        <fullName evidence="2">20174_t:CDS:1</fullName>
    </submittedName>
</protein>
<evidence type="ECO:0000313" key="3">
    <source>
        <dbReference type="Proteomes" id="UP000789901"/>
    </source>
</evidence>
<dbReference type="InterPro" id="IPR057365">
    <property type="entry name" value="URGCP"/>
</dbReference>
<dbReference type="Pfam" id="PF07714">
    <property type="entry name" value="PK_Tyr_Ser-Thr"/>
    <property type="match status" value="1"/>
</dbReference>
<dbReference type="Gene3D" id="1.10.510.10">
    <property type="entry name" value="Transferase(Phosphotransferase) domain 1"/>
    <property type="match status" value="1"/>
</dbReference>
<accession>A0ABN7VRC5</accession>
<dbReference type="Proteomes" id="UP000789901">
    <property type="component" value="Unassembled WGS sequence"/>
</dbReference>
<dbReference type="PROSITE" id="PS50011">
    <property type="entry name" value="PROTEIN_KINASE_DOM"/>
    <property type="match status" value="1"/>
</dbReference>
<keyword evidence="3" id="KW-1185">Reference proteome</keyword>
<dbReference type="InterPro" id="IPR001245">
    <property type="entry name" value="Ser-Thr/Tyr_kinase_cat_dom"/>
</dbReference>
<gene>
    <name evidence="2" type="ORF">GMARGA_LOCUS21245</name>
</gene>
<feature type="domain" description="Protein kinase" evidence="1">
    <location>
        <begin position="18"/>
        <end position="292"/>
    </location>
</feature>
<dbReference type="InterPro" id="IPR051681">
    <property type="entry name" value="Ser/Thr_Kinases-Pseudokinases"/>
</dbReference>
<dbReference type="InterPro" id="IPR011009">
    <property type="entry name" value="Kinase-like_dom_sf"/>
</dbReference>
<proteinExistence type="predicted"/>
<comment type="caution">
    <text evidence="2">The sequence shown here is derived from an EMBL/GenBank/DDBJ whole genome shotgun (WGS) entry which is preliminary data.</text>
</comment>
<dbReference type="Pfam" id="PF25496">
    <property type="entry name" value="URGCP"/>
    <property type="match status" value="1"/>
</dbReference>